<dbReference type="InterPro" id="IPR011009">
    <property type="entry name" value="Kinase-like_dom_sf"/>
</dbReference>
<dbReference type="CDD" id="cd00143">
    <property type="entry name" value="PP2Cc"/>
    <property type="match status" value="1"/>
</dbReference>
<feature type="transmembrane region" description="Helical" evidence="5">
    <location>
        <begin position="553"/>
        <end position="575"/>
    </location>
</feature>
<dbReference type="InterPro" id="IPR008271">
    <property type="entry name" value="Ser/Thr_kinase_AS"/>
</dbReference>
<gene>
    <name evidence="8" type="ORF">LCGC14_0633990</name>
</gene>
<keyword evidence="1" id="KW-0808">Transferase</keyword>
<reference evidence="8" key="1">
    <citation type="journal article" date="2015" name="Nature">
        <title>Complex archaea that bridge the gap between prokaryotes and eukaryotes.</title>
        <authorList>
            <person name="Spang A."/>
            <person name="Saw J.H."/>
            <person name="Jorgensen S.L."/>
            <person name="Zaremba-Niedzwiedzka K."/>
            <person name="Martijn J."/>
            <person name="Lind A.E."/>
            <person name="van Eijk R."/>
            <person name="Schleper C."/>
            <person name="Guy L."/>
            <person name="Ettema T.J."/>
        </authorList>
    </citation>
    <scope>NUCLEOTIDE SEQUENCE</scope>
</reference>
<dbReference type="SUPFAM" id="SSF56112">
    <property type="entry name" value="Protein kinase-like (PK-like)"/>
    <property type="match status" value="1"/>
</dbReference>
<dbReference type="CDD" id="cd14014">
    <property type="entry name" value="STKc_PknB_like"/>
    <property type="match status" value="1"/>
</dbReference>
<evidence type="ECO:0000256" key="5">
    <source>
        <dbReference type="SAM" id="Phobius"/>
    </source>
</evidence>
<keyword evidence="4" id="KW-0067">ATP-binding</keyword>
<protein>
    <recommendedName>
        <fullName evidence="9">Non-specific serine/threonine protein kinase</fullName>
    </recommendedName>
</protein>
<dbReference type="PROSITE" id="PS00108">
    <property type="entry name" value="PROTEIN_KINASE_ST"/>
    <property type="match status" value="1"/>
</dbReference>
<dbReference type="SUPFAM" id="SSF81606">
    <property type="entry name" value="PP2C-like"/>
    <property type="match status" value="1"/>
</dbReference>
<dbReference type="AlphaFoldDB" id="A0A0F9R148"/>
<dbReference type="GO" id="GO:0004674">
    <property type="term" value="F:protein serine/threonine kinase activity"/>
    <property type="evidence" value="ECO:0007669"/>
    <property type="project" value="TreeGrafter"/>
</dbReference>
<evidence type="ECO:0000259" key="6">
    <source>
        <dbReference type="PROSITE" id="PS50011"/>
    </source>
</evidence>
<dbReference type="SMART" id="SM00332">
    <property type="entry name" value="PP2Cc"/>
    <property type="match status" value="1"/>
</dbReference>
<dbReference type="Gene3D" id="3.60.40.10">
    <property type="entry name" value="PPM-type phosphatase domain"/>
    <property type="match status" value="1"/>
</dbReference>
<evidence type="ECO:0000256" key="1">
    <source>
        <dbReference type="ARBA" id="ARBA00022679"/>
    </source>
</evidence>
<dbReference type="SMART" id="SM00220">
    <property type="entry name" value="S_TKc"/>
    <property type="match status" value="1"/>
</dbReference>
<keyword evidence="3" id="KW-0418">Kinase</keyword>
<dbReference type="SMART" id="SM00331">
    <property type="entry name" value="PP2C_SIG"/>
    <property type="match status" value="1"/>
</dbReference>
<evidence type="ECO:0000259" key="7">
    <source>
        <dbReference type="PROSITE" id="PS51746"/>
    </source>
</evidence>
<evidence type="ECO:0000256" key="3">
    <source>
        <dbReference type="ARBA" id="ARBA00022777"/>
    </source>
</evidence>
<dbReference type="Gene3D" id="1.10.510.10">
    <property type="entry name" value="Transferase(Phosphotransferase) domain 1"/>
    <property type="match status" value="1"/>
</dbReference>
<dbReference type="PANTHER" id="PTHR43289">
    <property type="entry name" value="MITOGEN-ACTIVATED PROTEIN KINASE KINASE KINASE 20-RELATED"/>
    <property type="match status" value="1"/>
</dbReference>
<dbReference type="PROSITE" id="PS50011">
    <property type="entry name" value="PROTEIN_KINASE_DOM"/>
    <property type="match status" value="1"/>
</dbReference>
<dbReference type="InterPro" id="IPR001932">
    <property type="entry name" value="PPM-type_phosphatase-like_dom"/>
</dbReference>
<comment type="caution">
    <text evidence="8">The sequence shown here is derived from an EMBL/GenBank/DDBJ whole genome shotgun (WGS) entry which is preliminary data.</text>
</comment>
<evidence type="ECO:0000313" key="8">
    <source>
        <dbReference type="EMBL" id="KKN50315.1"/>
    </source>
</evidence>
<dbReference type="PANTHER" id="PTHR43289:SF6">
    <property type="entry name" value="SERINE_THREONINE-PROTEIN KINASE NEKL-3"/>
    <property type="match status" value="1"/>
</dbReference>
<accession>A0A0F9R148</accession>
<evidence type="ECO:0000256" key="2">
    <source>
        <dbReference type="ARBA" id="ARBA00022741"/>
    </source>
</evidence>
<dbReference type="PROSITE" id="PS51746">
    <property type="entry name" value="PPM_2"/>
    <property type="match status" value="1"/>
</dbReference>
<keyword evidence="5" id="KW-1133">Transmembrane helix</keyword>
<keyword evidence="5" id="KW-0812">Transmembrane</keyword>
<proteinExistence type="predicted"/>
<dbReference type="Gene3D" id="3.30.200.20">
    <property type="entry name" value="Phosphorylase Kinase, domain 1"/>
    <property type="match status" value="1"/>
</dbReference>
<evidence type="ECO:0000256" key="4">
    <source>
        <dbReference type="ARBA" id="ARBA00022840"/>
    </source>
</evidence>
<name>A0A0F9R148_9ZZZZ</name>
<feature type="domain" description="Protein kinase" evidence="6">
    <location>
        <begin position="270"/>
        <end position="539"/>
    </location>
</feature>
<dbReference type="Pfam" id="PF13672">
    <property type="entry name" value="PP2C_2"/>
    <property type="match status" value="1"/>
</dbReference>
<feature type="domain" description="PPM-type phosphatase" evidence="7">
    <location>
        <begin position="8"/>
        <end position="237"/>
    </location>
</feature>
<keyword evidence="2" id="KW-0547">Nucleotide-binding</keyword>
<dbReference type="InterPro" id="IPR000719">
    <property type="entry name" value="Prot_kinase_dom"/>
</dbReference>
<sequence>MTAKLKVRVGSYSVAGLKDENQDSLGHFIPENLNLLSAKGAAFALADGVSSSAEAKQASQACITGFLEDYYSTPDSWSVKKSGGKVLTSINTWLYGQSNQFRDASRGLASTFCGLVIKSTTAHIFHVGDSRIYLLRNNNLEQLTIDHRIQMPGQKEYLGRAMGVDYRLDIDYKTLPVELGDLFFISTDGVHDFVADKKLQQILTSHDEELAKICEQIVELSLQTGSNDNVSCMLLRVDELPSQDVDEVFAKLTELPFPPELYEGVILDGYRITRELHASSTSQLYMAIDTDTEQKVVIKTPSVNFEDDPAYLERFQLEEWAGRRIDSPHVIRTIEQLRPRRFLYYVMEYIEGKTLEQWIEDNAGKEPDLTVIRNIVSQAVSGLRAFHRMDMLHQDIKPGNIMITPEGLVKIVDFGSTNIAGIADISTPVERKELLGTKNYTAPEYLLDNPGTSQSDLFALGCIAYEMITGKLPYGDKLSRASTSAALHRLKYIPISTYVSNIPHWVDKAIRTAVQIDPANRYDKLSELETDLRKPNPLFLKEQQLPLIERYPLGFWKILTSILLITNLILLYLMFT</sequence>
<evidence type="ECO:0008006" key="9">
    <source>
        <dbReference type="Google" id="ProtNLM"/>
    </source>
</evidence>
<dbReference type="InterPro" id="IPR036457">
    <property type="entry name" value="PPM-type-like_dom_sf"/>
</dbReference>
<keyword evidence="5" id="KW-0472">Membrane</keyword>
<dbReference type="EMBL" id="LAZR01001121">
    <property type="protein sequence ID" value="KKN50315.1"/>
    <property type="molecule type" value="Genomic_DNA"/>
</dbReference>
<organism evidence="8">
    <name type="scientific">marine sediment metagenome</name>
    <dbReference type="NCBI Taxonomy" id="412755"/>
    <lineage>
        <taxon>unclassified sequences</taxon>
        <taxon>metagenomes</taxon>
        <taxon>ecological metagenomes</taxon>
    </lineage>
</organism>
<dbReference type="Pfam" id="PF00069">
    <property type="entry name" value="Pkinase"/>
    <property type="match status" value="1"/>
</dbReference>
<dbReference type="GO" id="GO:0005524">
    <property type="term" value="F:ATP binding"/>
    <property type="evidence" value="ECO:0007669"/>
    <property type="project" value="UniProtKB-KW"/>
</dbReference>